<dbReference type="Proteomes" id="UP001054945">
    <property type="component" value="Unassembled WGS sequence"/>
</dbReference>
<protein>
    <submittedName>
        <fullName evidence="1">Uncharacterized protein</fullName>
    </submittedName>
</protein>
<comment type="caution">
    <text evidence="1">The sequence shown here is derived from an EMBL/GenBank/DDBJ whole genome shotgun (WGS) entry which is preliminary data.</text>
</comment>
<dbReference type="EMBL" id="BPLR01021509">
    <property type="protein sequence ID" value="GIX90591.1"/>
    <property type="molecule type" value="Genomic_DNA"/>
</dbReference>
<keyword evidence="2" id="KW-1185">Reference proteome</keyword>
<evidence type="ECO:0000313" key="2">
    <source>
        <dbReference type="Proteomes" id="UP001054945"/>
    </source>
</evidence>
<dbReference type="AlphaFoldDB" id="A0AAV4P301"/>
<gene>
    <name evidence="1" type="ORF">CEXT_473701</name>
</gene>
<sequence>MNFLDKDIPEMGTMPSLETEFRLLKSFSVSNQSSLQRGKKSCTSGLSEVNISALSRIQIYWNSCGRSYLKDECVLVFRTFSVPGS</sequence>
<reference evidence="1 2" key="1">
    <citation type="submission" date="2021-06" db="EMBL/GenBank/DDBJ databases">
        <title>Caerostris extrusa draft genome.</title>
        <authorList>
            <person name="Kono N."/>
            <person name="Arakawa K."/>
        </authorList>
    </citation>
    <scope>NUCLEOTIDE SEQUENCE [LARGE SCALE GENOMIC DNA]</scope>
</reference>
<proteinExistence type="predicted"/>
<accession>A0AAV4P301</accession>
<evidence type="ECO:0000313" key="1">
    <source>
        <dbReference type="EMBL" id="GIX90591.1"/>
    </source>
</evidence>
<name>A0AAV4P301_CAEEX</name>
<organism evidence="1 2">
    <name type="scientific">Caerostris extrusa</name>
    <name type="common">Bark spider</name>
    <name type="synonym">Caerostris bankana</name>
    <dbReference type="NCBI Taxonomy" id="172846"/>
    <lineage>
        <taxon>Eukaryota</taxon>
        <taxon>Metazoa</taxon>
        <taxon>Ecdysozoa</taxon>
        <taxon>Arthropoda</taxon>
        <taxon>Chelicerata</taxon>
        <taxon>Arachnida</taxon>
        <taxon>Araneae</taxon>
        <taxon>Araneomorphae</taxon>
        <taxon>Entelegynae</taxon>
        <taxon>Araneoidea</taxon>
        <taxon>Araneidae</taxon>
        <taxon>Caerostris</taxon>
    </lineage>
</organism>